<comment type="subcellular location">
    <subcellularLocation>
        <location evidence="5">Cytoplasm</location>
    </subcellularLocation>
</comment>
<dbReference type="GO" id="GO:0160206">
    <property type="term" value="F:tRNA (cytidine(32)/uridine(32)-2'-O)-methyltransferase activity"/>
    <property type="evidence" value="ECO:0007669"/>
    <property type="project" value="UniProtKB-EC"/>
</dbReference>
<dbReference type="InterPro" id="IPR029026">
    <property type="entry name" value="tRNA_m1G_MTases_N"/>
</dbReference>
<evidence type="ECO:0000256" key="5">
    <source>
        <dbReference type="RuleBase" id="RU362024"/>
    </source>
</evidence>
<dbReference type="OrthoDB" id="9806346at2"/>
<dbReference type="Pfam" id="PF00588">
    <property type="entry name" value="SpoU_methylase"/>
    <property type="match status" value="1"/>
</dbReference>
<keyword evidence="5" id="KW-0963">Cytoplasm</keyword>
<dbReference type="Gene3D" id="1.10.8.590">
    <property type="match status" value="1"/>
</dbReference>
<comment type="catalytic activity">
    <reaction evidence="5">
        <text>cytidine(32) in tRNA + S-adenosyl-L-methionine = 2'-O-methylcytidine(32) in tRNA + S-adenosyl-L-homocysteine + H(+)</text>
        <dbReference type="Rhea" id="RHEA:42932"/>
        <dbReference type="Rhea" id="RHEA-COMP:10288"/>
        <dbReference type="Rhea" id="RHEA-COMP:10289"/>
        <dbReference type="ChEBI" id="CHEBI:15378"/>
        <dbReference type="ChEBI" id="CHEBI:57856"/>
        <dbReference type="ChEBI" id="CHEBI:59789"/>
        <dbReference type="ChEBI" id="CHEBI:74495"/>
        <dbReference type="ChEBI" id="CHEBI:82748"/>
        <dbReference type="EC" id="2.1.1.200"/>
    </reaction>
</comment>
<dbReference type="NCBIfam" id="TIGR00050">
    <property type="entry name" value="rRNA_methyl_1"/>
    <property type="match status" value="1"/>
</dbReference>
<dbReference type="SUPFAM" id="SSF75217">
    <property type="entry name" value="alpha/beta knot"/>
    <property type="match status" value="1"/>
</dbReference>
<feature type="domain" description="tRNA/rRNA methyltransferase SpoU type" evidence="6">
    <location>
        <begin position="5"/>
        <end position="171"/>
    </location>
</feature>
<comment type="similarity">
    <text evidence="1">Belongs to the class IV-like SAM-binding methyltransferase superfamily. RNA methyltransferase TrmH family.</text>
</comment>
<dbReference type="GO" id="GO:0106339">
    <property type="term" value="F:tRNA (cytidine(32)-2'-O)-methyltransferase activity"/>
    <property type="evidence" value="ECO:0007669"/>
    <property type="project" value="RHEA"/>
</dbReference>
<proteinExistence type="inferred from homology"/>
<evidence type="ECO:0000259" key="6">
    <source>
        <dbReference type="Pfam" id="PF00588"/>
    </source>
</evidence>
<sequence>MLSTIKIVLVETTHPGNIGAVARAMKNMKMHNLWLVAPKIFPSADATSRASGADDVLAGATVCRTLQEAIADCQLVIGASARGRTISWPELTPRECAEKILINEPGNGRDGSQQSCGIHTIPGDKVAIVFGRENSGLKNHELDLCHFLLRIPCNSEYSSLNIAAAVQIVCYELFVTSGLAAQEEIFVGDKGEEPLATAAQMESFYTHLAEALTDIGFMHPAKSKSIMRRLRRIYNRIQLDTKELDILRGILRMSQGHKRNTDV</sequence>
<reference evidence="7 8" key="1">
    <citation type="submission" date="2018-02" db="EMBL/GenBank/DDBJ databases">
        <title>Subsurface microbial communities from deep shales in Ohio and West Virginia, USA.</title>
        <authorList>
            <person name="Wrighton K."/>
        </authorList>
    </citation>
    <scope>NUCLEOTIDE SEQUENCE [LARGE SCALE GENOMIC DNA]</scope>
    <source>
        <strain evidence="7 8">OWC-G53F</strain>
    </source>
</reference>
<organism evidence="7 8">
    <name type="scientific">Methylobacter tundripaludum</name>
    <dbReference type="NCBI Taxonomy" id="173365"/>
    <lineage>
        <taxon>Bacteria</taxon>
        <taxon>Pseudomonadati</taxon>
        <taxon>Pseudomonadota</taxon>
        <taxon>Gammaproteobacteria</taxon>
        <taxon>Methylococcales</taxon>
        <taxon>Methylococcaceae</taxon>
        <taxon>Methylobacter</taxon>
    </lineage>
</organism>
<comment type="subunit">
    <text evidence="5">Homodimer.</text>
</comment>
<dbReference type="PANTHER" id="PTHR42786">
    <property type="entry name" value="TRNA/RRNA METHYLTRANSFERASE"/>
    <property type="match status" value="1"/>
</dbReference>
<evidence type="ECO:0000256" key="1">
    <source>
        <dbReference type="ARBA" id="ARBA00007228"/>
    </source>
</evidence>
<evidence type="ECO:0000256" key="4">
    <source>
        <dbReference type="ARBA" id="ARBA00022691"/>
    </source>
</evidence>
<keyword evidence="2 5" id="KW-0489">Methyltransferase</keyword>
<comment type="function">
    <text evidence="5">Catalyzes the formation of 2'O-methylated cytidine (Cm32) or 2'O-methylated uridine (Um32) at position 32 in tRNA.</text>
</comment>
<dbReference type="GO" id="GO:0005829">
    <property type="term" value="C:cytosol"/>
    <property type="evidence" value="ECO:0007669"/>
    <property type="project" value="TreeGrafter"/>
</dbReference>
<gene>
    <name evidence="5" type="primary">trmJ</name>
    <name evidence="7" type="ORF">B0F88_11860</name>
</gene>
<keyword evidence="3 7" id="KW-0808">Transferase</keyword>
<keyword evidence="4 5" id="KW-0949">S-adenosyl-L-methionine</keyword>
<dbReference type="PANTHER" id="PTHR42786:SF2">
    <property type="entry name" value="TRNA (CYTIDINE_URIDINE-2'-O-)-METHYLTRANSFERASE TRMJ"/>
    <property type="match status" value="1"/>
</dbReference>
<dbReference type="CDD" id="cd18093">
    <property type="entry name" value="SpoU-like_TrmJ"/>
    <property type="match status" value="1"/>
</dbReference>
<dbReference type="GO" id="GO:0002128">
    <property type="term" value="P:tRNA nucleoside ribose methylation"/>
    <property type="evidence" value="ECO:0007669"/>
    <property type="project" value="TreeGrafter"/>
</dbReference>
<name>A0A2S6GLB6_9GAMM</name>
<dbReference type="InterPro" id="IPR029028">
    <property type="entry name" value="Alpha/beta_knot_MTases"/>
</dbReference>
<evidence type="ECO:0000256" key="3">
    <source>
        <dbReference type="ARBA" id="ARBA00022679"/>
    </source>
</evidence>
<dbReference type="EC" id="2.1.1.200" evidence="5"/>
<evidence type="ECO:0000313" key="7">
    <source>
        <dbReference type="EMBL" id="PPK66028.1"/>
    </source>
</evidence>
<evidence type="ECO:0000313" key="8">
    <source>
        <dbReference type="Proteomes" id="UP000238071"/>
    </source>
</evidence>
<comment type="catalytic activity">
    <reaction evidence="5">
        <text>uridine(32) in tRNA + S-adenosyl-L-methionine = 2'-O-methyluridine(32) in tRNA + S-adenosyl-L-homocysteine + H(+)</text>
        <dbReference type="Rhea" id="RHEA:42936"/>
        <dbReference type="Rhea" id="RHEA-COMP:10107"/>
        <dbReference type="Rhea" id="RHEA-COMP:10290"/>
        <dbReference type="ChEBI" id="CHEBI:15378"/>
        <dbReference type="ChEBI" id="CHEBI:57856"/>
        <dbReference type="ChEBI" id="CHEBI:59789"/>
        <dbReference type="ChEBI" id="CHEBI:65315"/>
        <dbReference type="ChEBI" id="CHEBI:74478"/>
        <dbReference type="EC" id="2.1.1.200"/>
    </reaction>
</comment>
<dbReference type="EMBL" id="PTIY01000018">
    <property type="protein sequence ID" value="PPK66028.1"/>
    <property type="molecule type" value="Genomic_DNA"/>
</dbReference>
<protein>
    <recommendedName>
        <fullName evidence="5">tRNA (cytidine/uridine-2'-O-)-methyltransferase TrmJ</fullName>
        <ecNumber evidence="5">2.1.1.200</ecNumber>
    </recommendedName>
    <alternativeName>
        <fullName evidence="5">tRNA (cytidine(32)/uridine(32)-2'-O)-methyltransferase</fullName>
    </alternativeName>
    <alternativeName>
        <fullName evidence="5">tRNA Cm32/Um32 methyltransferase</fullName>
    </alternativeName>
</protein>
<dbReference type="InterPro" id="IPR001537">
    <property type="entry name" value="SpoU_MeTrfase"/>
</dbReference>
<dbReference type="RefSeq" id="WP_104425129.1">
    <property type="nucleotide sequence ID" value="NZ_PTIY01000018.1"/>
</dbReference>
<comment type="caution">
    <text evidence="7">The sequence shown here is derived from an EMBL/GenBank/DDBJ whole genome shotgun (WGS) entry which is preliminary data.</text>
</comment>
<dbReference type="AlphaFoldDB" id="A0A2S6GLB6"/>
<dbReference type="FunFam" id="3.40.1280.10:FF:000006">
    <property type="entry name" value="Uncharacterized tRNA/rRNA methyltransferase HI_0380"/>
    <property type="match status" value="1"/>
</dbReference>
<dbReference type="GO" id="GO:0003723">
    <property type="term" value="F:RNA binding"/>
    <property type="evidence" value="ECO:0007669"/>
    <property type="project" value="InterPro"/>
</dbReference>
<keyword evidence="8" id="KW-1185">Reference proteome</keyword>
<dbReference type="Gene3D" id="3.40.1280.10">
    <property type="match status" value="1"/>
</dbReference>
<evidence type="ECO:0000256" key="2">
    <source>
        <dbReference type="ARBA" id="ARBA00022603"/>
    </source>
</evidence>
<accession>A0A2S6GLB6</accession>
<dbReference type="Proteomes" id="UP000238071">
    <property type="component" value="Unassembled WGS sequence"/>
</dbReference>
<keyword evidence="5" id="KW-0819">tRNA processing</keyword>
<dbReference type="InterPro" id="IPR004384">
    <property type="entry name" value="RNA_MeTrfase_TrmJ/LasT"/>
</dbReference>
<dbReference type="PIRSF" id="PIRSF004808">
    <property type="entry name" value="LasT"/>
    <property type="match status" value="1"/>
</dbReference>